<proteinExistence type="predicted"/>
<evidence type="ECO:0000313" key="1">
    <source>
        <dbReference type="EMBL" id="QBR48287.1"/>
    </source>
</evidence>
<dbReference type="RefSeq" id="WP_013103420.1">
    <property type="nucleotide sequence ID" value="NZ_CP037939.1"/>
</dbReference>
<dbReference type="EMBL" id="CP037939">
    <property type="protein sequence ID" value="QBR48287.1"/>
    <property type="molecule type" value="Genomic_DNA"/>
</dbReference>
<reference evidence="1 2" key="1">
    <citation type="submission" date="2019-03" db="EMBL/GenBank/DDBJ databases">
        <title>Complete Genome Sequence of Leuconostoc kimchii strain NKJ218 Isolated from Homemade Kimchi.</title>
        <authorList>
            <person name="Jung J.Y."/>
            <person name="Jin H.M."/>
            <person name="Jung J.-W."/>
            <person name="Lee S.-Y."/>
            <person name="Ryu B.-G."/>
            <person name="Han S.-S."/>
            <person name="Kang H.K."/>
            <person name="Choi H.W."/>
            <person name="Chung E.J."/>
            <person name="Choi K.-M."/>
        </authorList>
    </citation>
    <scope>NUCLEOTIDE SEQUENCE [LARGE SCALE GENOMIC DNA]</scope>
    <source>
        <strain evidence="1 2">NKJ218</strain>
    </source>
</reference>
<keyword evidence="2" id="KW-1185">Reference proteome</keyword>
<protein>
    <submittedName>
        <fullName evidence="1">Glycosyltransferase</fullName>
    </submittedName>
</protein>
<evidence type="ECO:0000313" key="2">
    <source>
        <dbReference type="Proteomes" id="UP000295756"/>
    </source>
</evidence>
<gene>
    <name evidence="1" type="ORF">EW139_09245</name>
</gene>
<sequence length="286" mass="33146">MAKSNGGFMTTIEIINSLAYTNFPGIAWQIEQVRLGKSYALWLATPHEDATYLVRKLGLDPTRVYDMYAQRYLENTDDKGGLWWTDLPVPDGAQFRINGDGTKDIISRGHVRAHVRWFNDSKRLIQAVVWQDPDGKIDYKDIYRRDGKLFAKQYFSEGELLESDFYFGQSMVQVSDFYFENHRNFVYAYDQKYQEAESYIASIASKWPRYTFNTTQLGREIAFSPQNTVLTLVDDVLDGQGRVRHDVAAILNDPTHKIQQVRTSQRNFDILKSQGITTHKVRIVIF</sequence>
<dbReference type="Proteomes" id="UP000295756">
    <property type="component" value="Chromosome"/>
</dbReference>
<name>A0ABX5SLN3_9LACO</name>
<accession>A0ABX5SLN3</accession>
<organism evidence="1 2">
    <name type="scientific">Leuconostoc kimchii</name>
    <dbReference type="NCBI Taxonomy" id="136609"/>
    <lineage>
        <taxon>Bacteria</taxon>
        <taxon>Bacillati</taxon>
        <taxon>Bacillota</taxon>
        <taxon>Bacilli</taxon>
        <taxon>Lactobacillales</taxon>
        <taxon>Lactobacillaceae</taxon>
        <taxon>Leuconostoc</taxon>
    </lineage>
</organism>